<keyword evidence="1" id="KW-0732">Signal</keyword>
<dbReference type="PANTHER" id="PTHR35936">
    <property type="entry name" value="MEMBRANE-BOUND LYTIC MUREIN TRANSGLYCOSYLASE F"/>
    <property type="match status" value="1"/>
</dbReference>
<name>D2VR69_NAEGR</name>
<dbReference type="PANTHER" id="PTHR35936:SF19">
    <property type="entry name" value="AMINO-ACID-BINDING PROTEIN YXEM-RELATED"/>
    <property type="match status" value="1"/>
</dbReference>
<accession>D2VR69</accession>
<dbReference type="GeneID" id="8854602"/>
<proteinExistence type="predicted"/>
<dbReference type="AlphaFoldDB" id="D2VR69"/>
<feature type="chain" id="PRO_5003038346" evidence="1">
    <location>
        <begin position="23"/>
        <end position="298"/>
    </location>
</feature>
<gene>
    <name evidence="2" type="ORF">NAEGRDRAFT_80943</name>
</gene>
<keyword evidence="3" id="KW-1185">Reference proteome</keyword>
<sequence>MKLISVIFLILFLSTYTVHGLADPLFVQAIDAATFKYIRTTEWANTLAKAFLPTLLPDCSSEPTFPSYFAFNKSVINYCYDKEAGEPWVTYHLSASKMLTSTLNEQYKLNLTYVITTYDTSTGYFSSLNERVQSGECDVAIAATNHNADRAKVVHFQCPYGMGSKSFLRNTYQNDTTITDVSQLDTTKYTVVVPTGTTYEAWLLANFKNARIVKIPGYDEGWDMILNNTAHAFFGDFFDTTRWLGQHKANCSGCYIKMFGDVQNFGTFTQIPAVSFAVQQIWNAMLISVMMLLISILH</sequence>
<evidence type="ECO:0000313" key="3">
    <source>
        <dbReference type="Proteomes" id="UP000006671"/>
    </source>
</evidence>
<dbReference type="Proteomes" id="UP000006671">
    <property type="component" value="Unassembled WGS sequence"/>
</dbReference>
<dbReference type="Gene3D" id="3.40.190.10">
    <property type="entry name" value="Periplasmic binding protein-like II"/>
    <property type="match status" value="2"/>
</dbReference>
<dbReference type="SUPFAM" id="SSF53850">
    <property type="entry name" value="Periplasmic binding protein-like II"/>
    <property type="match status" value="1"/>
</dbReference>
<dbReference type="RefSeq" id="XP_002673364.1">
    <property type="nucleotide sequence ID" value="XM_002673318.1"/>
</dbReference>
<protein>
    <submittedName>
        <fullName evidence="2">Uncharacterized protein</fullName>
    </submittedName>
</protein>
<dbReference type="InParanoid" id="D2VR69"/>
<evidence type="ECO:0000313" key="2">
    <source>
        <dbReference type="EMBL" id="EFC40620.1"/>
    </source>
</evidence>
<dbReference type="VEuPathDB" id="AmoebaDB:NAEGRDRAFT_80943"/>
<feature type="signal peptide" evidence="1">
    <location>
        <begin position="1"/>
        <end position="22"/>
    </location>
</feature>
<reference evidence="2 3" key="1">
    <citation type="journal article" date="2010" name="Cell">
        <title>The genome of Naegleria gruberi illuminates early eukaryotic versatility.</title>
        <authorList>
            <person name="Fritz-Laylin L.K."/>
            <person name="Prochnik S.E."/>
            <person name="Ginger M.L."/>
            <person name="Dacks J.B."/>
            <person name="Carpenter M.L."/>
            <person name="Field M.C."/>
            <person name="Kuo A."/>
            <person name="Paredez A."/>
            <person name="Chapman J."/>
            <person name="Pham J."/>
            <person name="Shu S."/>
            <person name="Neupane R."/>
            <person name="Cipriano M."/>
            <person name="Mancuso J."/>
            <person name="Tu H."/>
            <person name="Salamov A."/>
            <person name="Lindquist E."/>
            <person name="Shapiro H."/>
            <person name="Lucas S."/>
            <person name="Grigoriev I.V."/>
            <person name="Cande W.Z."/>
            <person name="Fulton C."/>
            <person name="Rokhsar D.S."/>
            <person name="Dawson S.C."/>
        </authorList>
    </citation>
    <scope>NUCLEOTIDE SEQUENCE [LARGE SCALE GENOMIC DNA]</scope>
    <source>
        <strain evidence="2 3">NEG-M</strain>
    </source>
</reference>
<dbReference type="EMBL" id="GG738891">
    <property type="protein sequence ID" value="EFC40620.1"/>
    <property type="molecule type" value="Genomic_DNA"/>
</dbReference>
<dbReference type="KEGG" id="ngr:NAEGRDRAFT_80943"/>
<evidence type="ECO:0000256" key="1">
    <source>
        <dbReference type="SAM" id="SignalP"/>
    </source>
</evidence>
<organism evidence="3">
    <name type="scientific">Naegleria gruberi</name>
    <name type="common">Amoeba</name>
    <dbReference type="NCBI Taxonomy" id="5762"/>
    <lineage>
        <taxon>Eukaryota</taxon>
        <taxon>Discoba</taxon>
        <taxon>Heterolobosea</taxon>
        <taxon>Tetramitia</taxon>
        <taxon>Eutetramitia</taxon>
        <taxon>Vahlkampfiidae</taxon>
        <taxon>Naegleria</taxon>
    </lineage>
</organism>